<dbReference type="PANTHER" id="PTHR37302:SF3">
    <property type="entry name" value="DAMAGE-INDUCIBLE PROTEIN DINB"/>
    <property type="match status" value="1"/>
</dbReference>
<sequence>MAQNNAWANNVLYSACSALSEPALWAARPGFFGSVGRTLNHIYEVDLFYLDALEQGGKGRAVYAREDYATLPPLEQAQAKADARFIAFAKGMNADDLHATRVTERPDGPREERLDWLVLHLVQHQVHHRGQVHCMLSAAGIDPPQLDDFYLEDGRVPSAAPFWE</sequence>
<feature type="binding site" evidence="3">
    <location>
        <position position="41"/>
    </location>
    <ligand>
        <name>a divalent metal cation</name>
        <dbReference type="ChEBI" id="CHEBI:60240"/>
    </ligand>
</feature>
<name>A0A916VSR5_9RHOB</name>
<keyword evidence="2 3" id="KW-0479">Metal-binding</keyword>
<dbReference type="EMBL" id="BMKA01000008">
    <property type="protein sequence ID" value="GGA31271.1"/>
    <property type="molecule type" value="Genomic_DNA"/>
</dbReference>
<organism evidence="4 5">
    <name type="scientific">Neptunicoccus cionae</name>
    <dbReference type="NCBI Taxonomy" id="2035344"/>
    <lineage>
        <taxon>Bacteria</taxon>
        <taxon>Pseudomonadati</taxon>
        <taxon>Pseudomonadota</taxon>
        <taxon>Alphaproteobacteria</taxon>
        <taxon>Rhodobacterales</taxon>
        <taxon>Paracoccaceae</taxon>
        <taxon>Neptunicoccus</taxon>
    </lineage>
</organism>
<reference evidence="4" key="2">
    <citation type="submission" date="2020-09" db="EMBL/GenBank/DDBJ databases">
        <authorList>
            <person name="Sun Q."/>
            <person name="Zhou Y."/>
        </authorList>
    </citation>
    <scope>NUCLEOTIDE SEQUENCE</scope>
    <source>
        <strain evidence="4">CGMCC 1.15880</strain>
    </source>
</reference>
<protein>
    <submittedName>
        <fullName evidence="4">Damage-inducible protein DinB</fullName>
    </submittedName>
</protein>
<evidence type="ECO:0000256" key="1">
    <source>
        <dbReference type="ARBA" id="ARBA00008635"/>
    </source>
</evidence>
<proteinExistence type="inferred from homology"/>
<dbReference type="Gene3D" id="1.20.120.450">
    <property type="entry name" value="dinb family like domain"/>
    <property type="match status" value="1"/>
</dbReference>
<dbReference type="AlphaFoldDB" id="A0A916VSR5"/>
<evidence type="ECO:0000313" key="5">
    <source>
        <dbReference type="Proteomes" id="UP000628017"/>
    </source>
</evidence>
<dbReference type="InterPro" id="IPR034660">
    <property type="entry name" value="DinB/YfiT-like"/>
</dbReference>
<reference evidence="4" key="1">
    <citation type="journal article" date="2014" name="Int. J. Syst. Evol. Microbiol.">
        <title>Complete genome sequence of Corynebacterium casei LMG S-19264T (=DSM 44701T), isolated from a smear-ripened cheese.</title>
        <authorList>
            <consortium name="US DOE Joint Genome Institute (JGI-PGF)"/>
            <person name="Walter F."/>
            <person name="Albersmeier A."/>
            <person name="Kalinowski J."/>
            <person name="Ruckert C."/>
        </authorList>
    </citation>
    <scope>NUCLEOTIDE SEQUENCE</scope>
    <source>
        <strain evidence="4">CGMCC 1.15880</strain>
    </source>
</reference>
<comment type="similarity">
    <text evidence="1">Belongs to the DinB family.</text>
</comment>
<dbReference type="InterPro" id="IPR007837">
    <property type="entry name" value="DinB"/>
</dbReference>
<accession>A0A916VSR5</accession>
<dbReference type="GO" id="GO:0046872">
    <property type="term" value="F:metal ion binding"/>
    <property type="evidence" value="ECO:0007669"/>
    <property type="project" value="UniProtKB-KW"/>
</dbReference>
<keyword evidence="5" id="KW-1185">Reference proteome</keyword>
<dbReference type="SUPFAM" id="SSF109854">
    <property type="entry name" value="DinB/YfiT-like putative metalloenzymes"/>
    <property type="match status" value="1"/>
</dbReference>
<gene>
    <name evidence="4" type="ORF">GCM10011498_35600</name>
</gene>
<evidence type="ECO:0000256" key="2">
    <source>
        <dbReference type="ARBA" id="ARBA00022723"/>
    </source>
</evidence>
<evidence type="ECO:0000256" key="3">
    <source>
        <dbReference type="PIRSR" id="PIRSR607837-1"/>
    </source>
</evidence>
<dbReference type="Pfam" id="PF05163">
    <property type="entry name" value="DinB"/>
    <property type="match status" value="1"/>
</dbReference>
<feature type="binding site" evidence="3">
    <location>
        <position position="124"/>
    </location>
    <ligand>
        <name>a divalent metal cation</name>
        <dbReference type="ChEBI" id="CHEBI:60240"/>
    </ligand>
</feature>
<dbReference type="Proteomes" id="UP000628017">
    <property type="component" value="Unassembled WGS sequence"/>
</dbReference>
<evidence type="ECO:0000313" key="4">
    <source>
        <dbReference type="EMBL" id="GGA31271.1"/>
    </source>
</evidence>
<comment type="caution">
    <text evidence="4">The sequence shown here is derived from an EMBL/GenBank/DDBJ whole genome shotgun (WGS) entry which is preliminary data.</text>
</comment>
<dbReference type="PANTHER" id="PTHR37302">
    <property type="entry name" value="SLR1116 PROTEIN"/>
    <property type="match status" value="1"/>
</dbReference>
<feature type="binding site" evidence="3">
    <location>
        <position position="128"/>
    </location>
    <ligand>
        <name>a divalent metal cation</name>
        <dbReference type="ChEBI" id="CHEBI:60240"/>
    </ligand>
</feature>